<dbReference type="FunFam" id="3.30.1490.100:FF:000001">
    <property type="entry name" value="DNA repair protein REV1"/>
    <property type="match status" value="1"/>
</dbReference>
<dbReference type="GO" id="GO:0005634">
    <property type="term" value="C:nucleus"/>
    <property type="evidence" value="ECO:0007669"/>
    <property type="project" value="UniProtKB-SubCell"/>
</dbReference>
<feature type="compositionally biased region" description="Polar residues" evidence="14">
    <location>
        <begin position="307"/>
        <end position="316"/>
    </location>
</feature>
<dbReference type="Pfam" id="PF21999">
    <property type="entry name" value="IMS_HHH_1"/>
    <property type="match status" value="1"/>
</dbReference>
<dbReference type="CDD" id="cd17719">
    <property type="entry name" value="BRCT_Rev1"/>
    <property type="match status" value="1"/>
</dbReference>
<feature type="compositionally biased region" description="Polar residues" evidence="14">
    <location>
        <begin position="378"/>
        <end position="387"/>
    </location>
</feature>
<dbReference type="InterPro" id="IPR053848">
    <property type="entry name" value="IMS_HHH_1"/>
</dbReference>
<evidence type="ECO:0000256" key="6">
    <source>
        <dbReference type="ARBA" id="ARBA00022679"/>
    </source>
</evidence>
<dbReference type="GO" id="GO:0046872">
    <property type="term" value="F:metal ion binding"/>
    <property type="evidence" value="ECO:0007669"/>
    <property type="project" value="UniProtKB-KW"/>
</dbReference>
<dbReference type="CDD" id="cd01701">
    <property type="entry name" value="PolY_Rev1"/>
    <property type="match status" value="1"/>
</dbReference>
<evidence type="ECO:0000313" key="17">
    <source>
        <dbReference type="EMBL" id="WVZ12425.1"/>
    </source>
</evidence>
<evidence type="ECO:0000256" key="2">
    <source>
        <dbReference type="ARBA" id="ARBA00004123"/>
    </source>
</evidence>
<comment type="similarity">
    <text evidence="3">Belongs to the DNA polymerase type-Y family.</text>
</comment>
<dbReference type="InterPro" id="IPR017961">
    <property type="entry name" value="DNA_pol_Y-fam_little_finger"/>
</dbReference>
<dbReference type="GO" id="GO:0003887">
    <property type="term" value="F:DNA-directed DNA polymerase activity"/>
    <property type="evidence" value="ECO:0007669"/>
    <property type="project" value="InterPro"/>
</dbReference>
<evidence type="ECO:0000256" key="12">
    <source>
        <dbReference type="ARBA" id="ARBA00023204"/>
    </source>
</evidence>
<keyword evidence="10" id="KW-0460">Magnesium</keyword>
<evidence type="ECO:0000256" key="3">
    <source>
        <dbReference type="ARBA" id="ARBA00010945"/>
    </source>
</evidence>
<sequence length="1291" mass="143855">MSLDSSRSANSKRSFSNSISSNRSNDSTKKNSKRKKTITNQKTLGAAWGSNSSSRASSRNSAFSGFASYMTEKNRKLHNQFDAEASASSLSGSTAAKPIFSGVSIFVDGFTVPSSQELRSYMLKNGGRFENYFSRHRVTHIICSNLPDSKVKNLRAFSAGLPVVKPTWILDSVAANRLLSWVPYQLDQLANKQSKLSAFFTMKSSKISEDALTNSLCQVQVVSDVEDSSMRVGQIDSEDRNLFKVGEMSEHIGQISTTSGDIENSNAIMTEEPTSVRVKFDEEQAARSNAAAKDESNVKSELGPTHQAPSTSFSSHCSDEQNAREFPSSSGTKPFKQCHSTFADPNFGVKFDEEQAARSNAAVKDESNVKSELGPTHQAPSTSFSSHCSDEQNAREFPSSSGTKPFKQCHSTFADPNFVENYFKSSRLHFIGTWRNRYRKRFSTSSSGFKNENSNISASSTSSNSVIIHVDMDCFFVSVVIRNHPELLDQPVAVSHSNNSNGTAEISSANYPARSHGIRAGMFVRDAKALCPQLVIFPYNFEAYEEVRISRVSVTGSRVADQFYSILHQHCNKVQAVSCDEAFLDVTDLEVEDPKLLASSIREEIYKTTGCTASAGIAGNMLMARIATRTAKPNGQYYITKEKVEDHLCQLPINSLPGIGHVLQEKLKKQNIYTCGQLRIISKASLQRDYGIKTGEMLWNYSRGIDNRLVGNFQESKTVGADVNWGVRFKDIKDCEHFLISLCKEVSLRLQCCGVQGRTFTLKIKKRRKGAGEPAKFMGCGDCENLSHSITVPLATDNMEILQRIVKQLFGCFNIDVKEIRGIGLQVSRLESAEASKRGTTKYTLKSWLTSASAGVENQTYPIGNDKHSMDNTSSLACVNLLESSVEMDNKIPANEASTDPISTPPPLCDLDIEVIRNLPPDVFSELNEIYRGKLVDYIANWKNTSESSSLSGNSFFEQKAINNEEELSYSEPIPQGNLLSKNKAKQHVSSTSEGETISYSVRGPNFKFTHHSSFENNDLFPSSLSQVDGSVFQQLPEDFKADIVEQLPAHRRPDICSNVVIPPLENHSLSVRVEISDDSPICSYNNDSLWVGNPPNWVEKFKGSSYLILKKLAEMYLRSGLANTLSSVLHQIISEFYELNLAQQFSDETVDIMCELLRQYIKVKIERDIEEIYICFRLLKRRGRVHCLRPSPNFSYKYMILYILTFRYSFSLLSLLPSSVVYQSNNIFSPFLHFPTLTIAELRFFLWLDNTFITVESEIIVAVAAGKGRFSHFGEPSNKINTEAACIICY</sequence>
<keyword evidence="13" id="KW-0539">Nucleus</keyword>
<dbReference type="EMBL" id="CP144696">
    <property type="protein sequence ID" value="WVZ12425.1"/>
    <property type="molecule type" value="Genomic_DNA"/>
</dbReference>
<keyword evidence="6" id="KW-0808">Transferase</keyword>
<feature type="domain" description="UmuC" evidence="16">
    <location>
        <begin position="467"/>
        <end position="660"/>
    </location>
</feature>
<dbReference type="GO" id="GO:0070987">
    <property type="term" value="P:error-free translesion synthesis"/>
    <property type="evidence" value="ECO:0007669"/>
    <property type="project" value="TreeGrafter"/>
</dbReference>
<feature type="domain" description="BRCT" evidence="15">
    <location>
        <begin position="95"/>
        <end position="186"/>
    </location>
</feature>
<evidence type="ECO:0000256" key="13">
    <source>
        <dbReference type="ARBA" id="ARBA00023242"/>
    </source>
</evidence>
<feature type="region of interest" description="Disordered" evidence="14">
    <location>
        <begin position="1"/>
        <end position="60"/>
    </location>
</feature>
<dbReference type="Gene3D" id="3.30.1490.100">
    <property type="entry name" value="DNA polymerase, Y-family, little finger domain"/>
    <property type="match status" value="1"/>
</dbReference>
<dbReference type="PROSITE" id="PS50173">
    <property type="entry name" value="UMUC"/>
    <property type="match status" value="1"/>
</dbReference>
<keyword evidence="18" id="KW-1185">Reference proteome</keyword>
<dbReference type="GO" id="GO:0042276">
    <property type="term" value="P:error-prone translesion synthesis"/>
    <property type="evidence" value="ECO:0007669"/>
    <property type="project" value="TreeGrafter"/>
</dbReference>
<dbReference type="PANTHER" id="PTHR45990">
    <property type="entry name" value="DNA REPAIR PROTEIN REV1"/>
    <property type="match status" value="1"/>
</dbReference>
<organism evidence="17 18">
    <name type="scientific">Vigna mungo</name>
    <name type="common">Black gram</name>
    <name type="synonym">Phaseolus mungo</name>
    <dbReference type="NCBI Taxonomy" id="3915"/>
    <lineage>
        <taxon>Eukaryota</taxon>
        <taxon>Viridiplantae</taxon>
        <taxon>Streptophyta</taxon>
        <taxon>Embryophyta</taxon>
        <taxon>Tracheophyta</taxon>
        <taxon>Spermatophyta</taxon>
        <taxon>Magnoliopsida</taxon>
        <taxon>eudicotyledons</taxon>
        <taxon>Gunneridae</taxon>
        <taxon>Pentapetalae</taxon>
        <taxon>rosids</taxon>
        <taxon>fabids</taxon>
        <taxon>Fabales</taxon>
        <taxon>Fabaceae</taxon>
        <taxon>Papilionoideae</taxon>
        <taxon>50 kb inversion clade</taxon>
        <taxon>NPAAA clade</taxon>
        <taxon>indigoferoid/millettioid clade</taxon>
        <taxon>Phaseoleae</taxon>
        <taxon>Vigna</taxon>
    </lineage>
</organism>
<dbReference type="Pfam" id="PF00533">
    <property type="entry name" value="BRCT"/>
    <property type="match status" value="1"/>
</dbReference>
<dbReference type="SUPFAM" id="SSF52113">
    <property type="entry name" value="BRCT domain"/>
    <property type="match status" value="1"/>
</dbReference>
<evidence type="ECO:0000256" key="11">
    <source>
        <dbReference type="ARBA" id="ARBA00023125"/>
    </source>
</evidence>
<feature type="compositionally biased region" description="Low complexity" evidence="14">
    <location>
        <begin position="1"/>
        <end position="25"/>
    </location>
</feature>
<keyword evidence="7" id="KW-0548">Nucleotidyltransferase</keyword>
<dbReference type="FunFam" id="3.40.50.10190:FF:000011">
    <property type="entry name" value="DNA repair protein REV1"/>
    <property type="match status" value="1"/>
</dbReference>
<feature type="region of interest" description="Disordered" evidence="14">
    <location>
        <begin position="285"/>
        <end position="337"/>
    </location>
</feature>
<dbReference type="InterPro" id="IPR001126">
    <property type="entry name" value="UmuC"/>
</dbReference>
<dbReference type="GO" id="GO:0003684">
    <property type="term" value="F:damaged DNA binding"/>
    <property type="evidence" value="ECO:0007669"/>
    <property type="project" value="InterPro"/>
</dbReference>
<feature type="region of interest" description="Disordered" evidence="14">
    <location>
        <begin position="358"/>
        <end position="405"/>
    </location>
</feature>
<evidence type="ECO:0000256" key="9">
    <source>
        <dbReference type="ARBA" id="ARBA00022763"/>
    </source>
</evidence>
<dbReference type="PROSITE" id="PS50172">
    <property type="entry name" value="BRCT"/>
    <property type="match status" value="1"/>
</dbReference>
<keyword evidence="11" id="KW-0238">DNA-binding</keyword>
<reference evidence="17 18" key="1">
    <citation type="journal article" date="2023" name="Life. Sci Alliance">
        <title>Evolutionary insights into 3D genome organization and epigenetic landscape of Vigna mungo.</title>
        <authorList>
            <person name="Junaid A."/>
            <person name="Singh B."/>
            <person name="Bhatia S."/>
        </authorList>
    </citation>
    <scope>NUCLEOTIDE SEQUENCE [LARGE SCALE GENOMIC DNA]</scope>
    <source>
        <strain evidence="17">Urdbean</strain>
    </source>
</reference>
<evidence type="ECO:0000256" key="4">
    <source>
        <dbReference type="ARBA" id="ARBA00020399"/>
    </source>
</evidence>
<dbReference type="PANTHER" id="PTHR45990:SF1">
    <property type="entry name" value="DNA REPAIR PROTEIN REV1"/>
    <property type="match status" value="1"/>
</dbReference>
<feature type="compositionally biased region" description="Low complexity" evidence="14">
    <location>
        <begin position="46"/>
        <end position="60"/>
    </location>
</feature>
<dbReference type="Proteomes" id="UP001374535">
    <property type="component" value="Chromosome 5"/>
</dbReference>
<keyword evidence="8" id="KW-0479">Metal-binding</keyword>
<comment type="cofactor">
    <cofactor evidence="1">
        <name>Mg(2+)</name>
        <dbReference type="ChEBI" id="CHEBI:18420"/>
    </cofactor>
</comment>
<comment type="subcellular location">
    <subcellularLocation>
        <location evidence="2">Nucleus</location>
    </subcellularLocation>
</comment>
<dbReference type="InterPro" id="IPR043502">
    <property type="entry name" value="DNA/RNA_pol_sf"/>
</dbReference>
<evidence type="ECO:0000256" key="7">
    <source>
        <dbReference type="ARBA" id="ARBA00022695"/>
    </source>
</evidence>
<evidence type="ECO:0000256" key="14">
    <source>
        <dbReference type="SAM" id="MobiDB-lite"/>
    </source>
</evidence>
<keyword evidence="12" id="KW-0234">DNA repair</keyword>
<evidence type="ECO:0000256" key="10">
    <source>
        <dbReference type="ARBA" id="ARBA00022842"/>
    </source>
</evidence>
<accession>A0AAQ3NME3</accession>
<dbReference type="GO" id="GO:0017125">
    <property type="term" value="F:deoxycytidyl transferase activity"/>
    <property type="evidence" value="ECO:0007669"/>
    <property type="project" value="TreeGrafter"/>
</dbReference>
<evidence type="ECO:0000259" key="15">
    <source>
        <dbReference type="PROSITE" id="PS50172"/>
    </source>
</evidence>
<protein>
    <recommendedName>
        <fullName evidence="4">DNA repair protein REV1</fullName>
    </recommendedName>
</protein>
<proteinExistence type="inferred from homology"/>
<dbReference type="InterPro" id="IPR043128">
    <property type="entry name" value="Rev_trsase/Diguanyl_cyclase"/>
</dbReference>
<evidence type="ECO:0000256" key="8">
    <source>
        <dbReference type="ARBA" id="ARBA00022723"/>
    </source>
</evidence>
<dbReference type="InterPro" id="IPR036775">
    <property type="entry name" value="DNA_pol_Y-fam_lit_finger_sf"/>
</dbReference>
<dbReference type="Gene3D" id="6.10.250.1490">
    <property type="match status" value="1"/>
</dbReference>
<dbReference type="InterPro" id="IPR036420">
    <property type="entry name" value="BRCT_dom_sf"/>
</dbReference>
<dbReference type="SUPFAM" id="SSF100879">
    <property type="entry name" value="Lesion bypass DNA polymerase (Y-family), little finger domain"/>
    <property type="match status" value="1"/>
</dbReference>
<dbReference type="Gene3D" id="3.40.1170.60">
    <property type="match status" value="1"/>
</dbReference>
<gene>
    <name evidence="17" type="ORF">V8G54_016955</name>
</gene>
<keyword evidence="5" id="KW-0237">DNA synthesis</keyword>
<dbReference type="Gene3D" id="3.40.50.10190">
    <property type="entry name" value="BRCT domain"/>
    <property type="match status" value="1"/>
</dbReference>
<dbReference type="Gene3D" id="1.10.150.20">
    <property type="entry name" value="5' to 3' exonuclease, C-terminal subdomain"/>
    <property type="match status" value="1"/>
</dbReference>
<dbReference type="GO" id="GO:0006281">
    <property type="term" value="P:DNA repair"/>
    <property type="evidence" value="ECO:0007669"/>
    <property type="project" value="UniProtKB-KW"/>
</dbReference>
<dbReference type="SUPFAM" id="SSF56672">
    <property type="entry name" value="DNA/RNA polymerases"/>
    <property type="match status" value="1"/>
</dbReference>
<dbReference type="Gene3D" id="3.30.70.270">
    <property type="match status" value="1"/>
</dbReference>
<evidence type="ECO:0000256" key="1">
    <source>
        <dbReference type="ARBA" id="ARBA00001946"/>
    </source>
</evidence>
<dbReference type="FunFam" id="3.30.70.270:FF:000019">
    <property type="entry name" value="DNA repair protein REV1"/>
    <property type="match status" value="1"/>
</dbReference>
<evidence type="ECO:0000313" key="18">
    <source>
        <dbReference type="Proteomes" id="UP001374535"/>
    </source>
</evidence>
<dbReference type="SMART" id="SM00292">
    <property type="entry name" value="BRCT"/>
    <property type="match status" value="1"/>
</dbReference>
<dbReference type="FunFam" id="3.40.1170.60:FF:000004">
    <property type="entry name" value="DNA repair protein REV1"/>
    <property type="match status" value="1"/>
</dbReference>
<name>A0AAQ3NME3_VIGMU</name>
<dbReference type="Pfam" id="PF11799">
    <property type="entry name" value="IMS_C"/>
    <property type="match status" value="1"/>
</dbReference>
<evidence type="ECO:0000256" key="5">
    <source>
        <dbReference type="ARBA" id="ARBA00022634"/>
    </source>
</evidence>
<keyword evidence="9" id="KW-0227">DNA damage</keyword>
<dbReference type="Pfam" id="PF00817">
    <property type="entry name" value="IMS"/>
    <property type="match status" value="1"/>
</dbReference>
<evidence type="ECO:0000259" key="16">
    <source>
        <dbReference type="PROSITE" id="PS50173"/>
    </source>
</evidence>
<dbReference type="InterPro" id="IPR001357">
    <property type="entry name" value="BRCT_dom"/>
</dbReference>